<comment type="caution">
    <text evidence="2">The sequence shown here is derived from an EMBL/GenBank/DDBJ whole genome shotgun (WGS) entry which is preliminary data.</text>
</comment>
<name>A0A177JLC4_SPHYA</name>
<gene>
    <name evidence="2" type="ORF">AX777_22390</name>
</gene>
<dbReference type="EMBL" id="LSTR01000046">
    <property type="protein sequence ID" value="OAH42040.1"/>
    <property type="molecule type" value="Genomic_DNA"/>
</dbReference>
<dbReference type="Proteomes" id="UP000077262">
    <property type="component" value="Unassembled WGS sequence"/>
</dbReference>
<protein>
    <submittedName>
        <fullName evidence="2">Uncharacterized protein</fullName>
    </submittedName>
</protein>
<evidence type="ECO:0000313" key="2">
    <source>
        <dbReference type="EMBL" id="OAH42040.1"/>
    </source>
</evidence>
<reference evidence="2 3" key="1">
    <citation type="submission" date="2016-02" db="EMBL/GenBank/DDBJ databases">
        <authorList>
            <person name="Wen L."/>
            <person name="He K."/>
            <person name="Yang H."/>
        </authorList>
    </citation>
    <scope>NUCLEOTIDE SEQUENCE [LARGE SCALE GENOMIC DNA]</scope>
    <source>
        <strain evidence="2 3">CD09_2</strain>
    </source>
</reference>
<evidence type="ECO:0000313" key="3">
    <source>
        <dbReference type="Proteomes" id="UP000077262"/>
    </source>
</evidence>
<accession>A0A177JLC4</accession>
<dbReference type="AlphaFoldDB" id="A0A177JLC4"/>
<sequence>MEQPQIKGGETYAEYETRRDSLEGSAGSYEGYGCTQDCSGHDAGYRWAEDNDLTDPDDCGGKSWSFEEGCRSFAEERQEAEAEDDSEQ</sequence>
<feature type="region of interest" description="Disordered" evidence="1">
    <location>
        <begin position="1"/>
        <end position="33"/>
    </location>
</feature>
<evidence type="ECO:0000256" key="1">
    <source>
        <dbReference type="SAM" id="MobiDB-lite"/>
    </source>
</evidence>
<proteinExistence type="predicted"/>
<organism evidence="2 3">
    <name type="scientific">Sphingobium yanoikuyae</name>
    <name type="common">Sphingomonas yanoikuyae</name>
    <dbReference type="NCBI Taxonomy" id="13690"/>
    <lineage>
        <taxon>Bacteria</taxon>
        <taxon>Pseudomonadati</taxon>
        <taxon>Pseudomonadota</taxon>
        <taxon>Alphaproteobacteria</taxon>
        <taxon>Sphingomonadales</taxon>
        <taxon>Sphingomonadaceae</taxon>
        <taxon>Sphingobium</taxon>
    </lineage>
</organism>
<dbReference type="OrthoDB" id="8968750at2"/>